<evidence type="ECO:0000313" key="2">
    <source>
        <dbReference type="EMBL" id="GGR14549.1"/>
    </source>
</evidence>
<reference evidence="2" key="2">
    <citation type="submission" date="2020-09" db="EMBL/GenBank/DDBJ databases">
        <authorList>
            <person name="Sun Q."/>
            <person name="Ohkuma M."/>
        </authorList>
    </citation>
    <scope>NUCLEOTIDE SEQUENCE</scope>
    <source>
        <strain evidence="2">JCM 3346</strain>
    </source>
</reference>
<dbReference type="EMBL" id="BMRJ01000001">
    <property type="protein sequence ID" value="GGR14549.1"/>
    <property type="molecule type" value="Genomic_DNA"/>
</dbReference>
<comment type="caution">
    <text evidence="2">The sequence shown here is derived from an EMBL/GenBank/DDBJ whole genome shotgun (WGS) entry which is preliminary data.</text>
</comment>
<accession>A0A918CAL3</accession>
<feature type="compositionally biased region" description="Basic and acidic residues" evidence="1">
    <location>
        <begin position="64"/>
        <end position="76"/>
    </location>
</feature>
<evidence type="ECO:0000256" key="1">
    <source>
        <dbReference type="SAM" id="MobiDB-lite"/>
    </source>
</evidence>
<reference evidence="2" key="1">
    <citation type="journal article" date="2014" name="Int. J. Syst. Evol. Microbiol.">
        <title>Complete genome sequence of Corynebacterium casei LMG S-19264T (=DSM 44701T), isolated from a smear-ripened cheese.</title>
        <authorList>
            <consortium name="US DOE Joint Genome Institute (JGI-PGF)"/>
            <person name="Walter F."/>
            <person name="Albersmeier A."/>
            <person name="Kalinowski J."/>
            <person name="Ruckert C."/>
        </authorList>
    </citation>
    <scope>NUCLEOTIDE SEQUENCE</scope>
    <source>
        <strain evidence="2">JCM 3346</strain>
    </source>
</reference>
<gene>
    <name evidence="2" type="ORF">GCM10010196_03960</name>
</gene>
<keyword evidence="3" id="KW-1185">Reference proteome</keyword>
<dbReference type="AlphaFoldDB" id="A0A918CAL3"/>
<evidence type="ECO:0000313" key="3">
    <source>
        <dbReference type="Proteomes" id="UP000610303"/>
    </source>
</evidence>
<feature type="region of interest" description="Disordered" evidence="1">
    <location>
        <begin position="1"/>
        <end position="76"/>
    </location>
</feature>
<name>A0A918CAL3_AGRME</name>
<protein>
    <submittedName>
        <fullName evidence="2">Uncharacterized protein</fullName>
    </submittedName>
</protein>
<sequence>MEPGTGADGGGATMGIRRRRDAPPPTNPEDDPYLAYLIWKGEQPQAEPEPEAPPKRGWWQRVLGRRDPDGGSRRES</sequence>
<dbReference type="Proteomes" id="UP000610303">
    <property type="component" value="Unassembled WGS sequence"/>
</dbReference>
<proteinExistence type="predicted"/>
<feature type="compositionally biased region" description="Gly residues" evidence="1">
    <location>
        <begin position="1"/>
        <end position="13"/>
    </location>
</feature>
<organism evidence="2 3">
    <name type="scientific">Agromyces mediolanus</name>
    <name type="common">Corynebacterium mediolanum</name>
    <dbReference type="NCBI Taxonomy" id="41986"/>
    <lineage>
        <taxon>Bacteria</taxon>
        <taxon>Bacillati</taxon>
        <taxon>Actinomycetota</taxon>
        <taxon>Actinomycetes</taxon>
        <taxon>Micrococcales</taxon>
        <taxon>Microbacteriaceae</taxon>
        <taxon>Agromyces</taxon>
    </lineage>
</organism>